<dbReference type="EMBL" id="BRYA01000634">
    <property type="protein sequence ID" value="GMI26681.1"/>
    <property type="molecule type" value="Genomic_DNA"/>
</dbReference>
<dbReference type="InterPro" id="IPR000719">
    <property type="entry name" value="Prot_kinase_dom"/>
</dbReference>
<gene>
    <name evidence="10" type="ORF">TrCOL_g4214</name>
</gene>
<feature type="region of interest" description="Disordered" evidence="8">
    <location>
        <begin position="1"/>
        <end position="21"/>
    </location>
</feature>
<keyword evidence="1 7" id="KW-0723">Serine/threonine-protein kinase</keyword>
<sequence>MSDQAPMVKTSDSSGGLRSGQYLTTPCEENYTFGRTLGKGSFATVKIATCKADKSKWAVKIIDKHALNDEDKSALQIECDTMMKVDHNNIVRLKEVYDNKSKFHMILEICAGGELFDRIVEVEHYTENEARHAFSQMTEAVGHCHKLNIVHRDLKPENLLYEGPAPNMNLKLADFGLAQIVTPMKHLHTACGTPGYVAPEILKGKEYGAEVDMWSLGVILYILICGFPPFYEEHTPELFKIIKRGEYDFPEPYWDDVSEAAKDLIRKLLVVDPKKRYTAAQVFEHPWMASENKTKEGNPLVHFTGNMKKYNAKRKFKGAIEGVMMANMMKRIMNNARTLDAEKAAAAQEMAGGVATEATTEGGAEGGTVPANEVIAPAEPVAEPAAAATAA</sequence>
<keyword evidence="2" id="KW-0808">Transferase</keyword>
<evidence type="ECO:0000256" key="1">
    <source>
        <dbReference type="ARBA" id="ARBA00022527"/>
    </source>
</evidence>
<protein>
    <recommendedName>
        <fullName evidence="9">Protein kinase domain-containing protein</fullName>
    </recommendedName>
</protein>
<dbReference type="Gene3D" id="1.10.510.10">
    <property type="entry name" value="Transferase(Phosphotransferase) domain 1"/>
    <property type="match status" value="1"/>
</dbReference>
<evidence type="ECO:0000256" key="6">
    <source>
        <dbReference type="PROSITE-ProRule" id="PRU10141"/>
    </source>
</evidence>
<feature type="domain" description="Protein kinase" evidence="9">
    <location>
        <begin position="31"/>
        <end position="288"/>
    </location>
</feature>
<evidence type="ECO:0000313" key="11">
    <source>
        <dbReference type="Proteomes" id="UP001165065"/>
    </source>
</evidence>
<dbReference type="PROSITE" id="PS00107">
    <property type="entry name" value="PROTEIN_KINASE_ATP"/>
    <property type="match status" value="1"/>
</dbReference>
<evidence type="ECO:0000313" key="10">
    <source>
        <dbReference type="EMBL" id="GMI26681.1"/>
    </source>
</evidence>
<dbReference type="OrthoDB" id="193931at2759"/>
<dbReference type="InterPro" id="IPR011009">
    <property type="entry name" value="Kinase-like_dom_sf"/>
</dbReference>
<dbReference type="FunFam" id="1.10.510.10:FF:000026">
    <property type="entry name" value="Calcium/calmodulin-dependent protein kinase type 1"/>
    <property type="match status" value="1"/>
</dbReference>
<dbReference type="PANTHER" id="PTHR24347">
    <property type="entry name" value="SERINE/THREONINE-PROTEIN KINASE"/>
    <property type="match status" value="1"/>
</dbReference>
<dbReference type="PROSITE" id="PS00108">
    <property type="entry name" value="PROTEIN_KINASE_ST"/>
    <property type="match status" value="1"/>
</dbReference>
<evidence type="ECO:0000256" key="4">
    <source>
        <dbReference type="ARBA" id="ARBA00022777"/>
    </source>
</evidence>
<dbReference type="Pfam" id="PF00069">
    <property type="entry name" value="Pkinase"/>
    <property type="match status" value="1"/>
</dbReference>
<name>A0A9W7G0V5_9STRA</name>
<dbReference type="FunFam" id="3.30.200.20:FF:000042">
    <property type="entry name" value="Aurora kinase A"/>
    <property type="match status" value="1"/>
</dbReference>
<dbReference type="Proteomes" id="UP001165065">
    <property type="component" value="Unassembled WGS sequence"/>
</dbReference>
<keyword evidence="4" id="KW-0418">Kinase</keyword>
<evidence type="ECO:0000256" key="8">
    <source>
        <dbReference type="SAM" id="MobiDB-lite"/>
    </source>
</evidence>
<dbReference type="InterPro" id="IPR008271">
    <property type="entry name" value="Ser/Thr_kinase_AS"/>
</dbReference>
<dbReference type="GO" id="GO:0004674">
    <property type="term" value="F:protein serine/threonine kinase activity"/>
    <property type="evidence" value="ECO:0007669"/>
    <property type="project" value="UniProtKB-KW"/>
</dbReference>
<keyword evidence="11" id="KW-1185">Reference proteome</keyword>
<accession>A0A9W7G0V5</accession>
<evidence type="ECO:0000259" key="9">
    <source>
        <dbReference type="PROSITE" id="PS50011"/>
    </source>
</evidence>
<proteinExistence type="inferred from homology"/>
<feature type="compositionally biased region" description="Polar residues" evidence="8">
    <location>
        <begin position="10"/>
        <end position="21"/>
    </location>
</feature>
<evidence type="ECO:0000256" key="2">
    <source>
        <dbReference type="ARBA" id="ARBA00022679"/>
    </source>
</evidence>
<organism evidence="10 11">
    <name type="scientific">Triparma columacea</name>
    <dbReference type="NCBI Taxonomy" id="722753"/>
    <lineage>
        <taxon>Eukaryota</taxon>
        <taxon>Sar</taxon>
        <taxon>Stramenopiles</taxon>
        <taxon>Ochrophyta</taxon>
        <taxon>Bolidophyceae</taxon>
        <taxon>Parmales</taxon>
        <taxon>Triparmaceae</taxon>
        <taxon>Triparma</taxon>
    </lineage>
</organism>
<reference evidence="11" key="1">
    <citation type="journal article" date="2023" name="Commun. Biol.">
        <title>Genome analysis of Parmales, the sister group of diatoms, reveals the evolutionary specialization of diatoms from phago-mixotrophs to photoautotrophs.</title>
        <authorList>
            <person name="Ban H."/>
            <person name="Sato S."/>
            <person name="Yoshikawa S."/>
            <person name="Yamada K."/>
            <person name="Nakamura Y."/>
            <person name="Ichinomiya M."/>
            <person name="Sato N."/>
            <person name="Blanc-Mathieu R."/>
            <person name="Endo H."/>
            <person name="Kuwata A."/>
            <person name="Ogata H."/>
        </authorList>
    </citation>
    <scope>NUCLEOTIDE SEQUENCE [LARGE SCALE GENOMIC DNA]</scope>
</reference>
<dbReference type="SMART" id="SM00220">
    <property type="entry name" value="S_TKc"/>
    <property type="match status" value="1"/>
</dbReference>
<feature type="binding site" evidence="6">
    <location>
        <position position="60"/>
    </location>
    <ligand>
        <name>ATP</name>
        <dbReference type="ChEBI" id="CHEBI:30616"/>
    </ligand>
</feature>
<dbReference type="InterPro" id="IPR017441">
    <property type="entry name" value="Protein_kinase_ATP_BS"/>
</dbReference>
<keyword evidence="3 6" id="KW-0547">Nucleotide-binding</keyword>
<comment type="caution">
    <text evidence="10">The sequence shown here is derived from an EMBL/GenBank/DDBJ whole genome shotgun (WGS) entry which is preliminary data.</text>
</comment>
<dbReference type="SUPFAM" id="SSF56112">
    <property type="entry name" value="Protein kinase-like (PK-like)"/>
    <property type="match status" value="1"/>
</dbReference>
<dbReference type="PROSITE" id="PS50011">
    <property type="entry name" value="PROTEIN_KINASE_DOM"/>
    <property type="match status" value="1"/>
</dbReference>
<evidence type="ECO:0000256" key="3">
    <source>
        <dbReference type="ARBA" id="ARBA00022741"/>
    </source>
</evidence>
<dbReference type="CDD" id="cd05117">
    <property type="entry name" value="STKc_CAMK"/>
    <property type="match status" value="1"/>
</dbReference>
<keyword evidence="5 6" id="KW-0067">ATP-binding</keyword>
<evidence type="ECO:0000256" key="7">
    <source>
        <dbReference type="RuleBase" id="RU000304"/>
    </source>
</evidence>
<evidence type="ECO:0000256" key="5">
    <source>
        <dbReference type="ARBA" id="ARBA00022840"/>
    </source>
</evidence>
<comment type="similarity">
    <text evidence="7">Belongs to the protein kinase superfamily.</text>
</comment>
<dbReference type="AlphaFoldDB" id="A0A9W7G0V5"/>
<dbReference type="GO" id="GO:0005524">
    <property type="term" value="F:ATP binding"/>
    <property type="evidence" value="ECO:0007669"/>
    <property type="project" value="UniProtKB-UniRule"/>
</dbReference>